<evidence type="ECO:0000313" key="3">
    <source>
        <dbReference type="EMBL" id="KAI0297813.1"/>
    </source>
</evidence>
<dbReference type="Proteomes" id="UP001203297">
    <property type="component" value="Unassembled WGS sequence"/>
</dbReference>
<dbReference type="EMBL" id="WTXG01000034">
    <property type="protein sequence ID" value="KAI0297813.1"/>
    <property type="molecule type" value="Genomic_DNA"/>
</dbReference>
<evidence type="ECO:0000259" key="2">
    <source>
        <dbReference type="Pfam" id="PF00656"/>
    </source>
</evidence>
<name>A0AAD4M1E2_9AGAM</name>
<dbReference type="AlphaFoldDB" id="A0AAD4M1E2"/>
<evidence type="ECO:0000313" key="4">
    <source>
        <dbReference type="Proteomes" id="UP001203297"/>
    </source>
</evidence>
<dbReference type="GO" id="GO:0006508">
    <property type="term" value="P:proteolysis"/>
    <property type="evidence" value="ECO:0007669"/>
    <property type="project" value="InterPro"/>
</dbReference>
<keyword evidence="4" id="KW-1185">Reference proteome</keyword>
<dbReference type="GO" id="GO:0005737">
    <property type="term" value="C:cytoplasm"/>
    <property type="evidence" value="ECO:0007669"/>
    <property type="project" value="TreeGrafter"/>
</dbReference>
<comment type="caution">
    <text evidence="3">The sequence shown here is derived from an EMBL/GenBank/DDBJ whole genome shotgun (WGS) entry which is preliminary data.</text>
</comment>
<dbReference type="InterPro" id="IPR011600">
    <property type="entry name" value="Pept_C14_caspase"/>
</dbReference>
<dbReference type="PANTHER" id="PTHR48104:SF30">
    <property type="entry name" value="METACASPASE-1"/>
    <property type="match status" value="1"/>
</dbReference>
<reference evidence="3" key="1">
    <citation type="journal article" date="2022" name="New Phytol.">
        <title>Evolutionary transition to the ectomycorrhizal habit in the genomes of a hyperdiverse lineage of mushroom-forming fungi.</title>
        <authorList>
            <person name="Looney B."/>
            <person name="Miyauchi S."/>
            <person name="Morin E."/>
            <person name="Drula E."/>
            <person name="Courty P.E."/>
            <person name="Kohler A."/>
            <person name="Kuo A."/>
            <person name="LaButti K."/>
            <person name="Pangilinan J."/>
            <person name="Lipzen A."/>
            <person name="Riley R."/>
            <person name="Andreopoulos W."/>
            <person name="He G."/>
            <person name="Johnson J."/>
            <person name="Nolan M."/>
            <person name="Tritt A."/>
            <person name="Barry K.W."/>
            <person name="Grigoriev I.V."/>
            <person name="Nagy L.G."/>
            <person name="Hibbett D."/>
            <person name="Henrissat B."/>
            <person name="Matheny P.B."/>
            <person name="Labbe J."/>
            <person name="Martin F.M."/>
        </authorList>
    </citation>
    <scope>NUCLEOTIDE SEQUENCE</scope>
    <source>
        <strain evidence="3">BPL690</strain>
    </source>
</reference>
<sequence>MIPPAGSYTFTSYFNLCHHGLSPSLRITSSSSMGALLSSLFSRCVSVWSHQTTNSTGTIRLPDLEEGKSQNPTPKRRALLVGISYWSGSDNWAQLEGTHGDVDNFRDLLIGTYGYLSEEITVLKDDPKLPVLSQPTRVNMIRELRRLVSNPASGDKFTFLCAPPSPFTHPILSDYLTLITDSGHSDQQISLDDSDDEEDGQDEVIITCDEGRIIDNELKEILVMPLPVGCSLLAILDTCHSGTMLDLPHHHCNSVYVPWQSKGNRRTGTLQCQTVRGCAMGLSNLSDLSSQAPSISSVMNDRLTNQSLPLPLRIDTQVGSVFPAVQRTMSMERYIREGRSARGSTPLLSPTRYESPVSRVKCDGWCGYEIRPHPNVLSLSACSDLQRAWEGPRGSLTAVLCNFLSKGNLPQIWPFLCCASWLTTVYQKHTLVHHTAR</sequence>
<dbReference type="GO" id="GO:0004197">
    <property type="term" value="F:cysteine-type endopeptidase activity"/>
    <property type="evidence" value="ECO:0007669"/>
    <property type="project" value="InterPro"/>
</dbReference>
<dbReference type="PANTHER" id="PTHR48104">
    <property type="entry name" value="METACASPASE-4"/>
    <property type="match status" value="1"/>
</dbReference>
<dbReference type="InterPro" id="IPR050452">
    <property type="entry name" value="Metacaspase"/>
</dbReference>
<accession>A0AAD4M1E2</accession>
<protein>
    <recommendedName>
        <fullName evidence="2">Peptidase C14 caspase domain-containing protein</fullName>
    </recommendedName>
</protein>
<comment type="similarity">
    <text evidence="1">Belongs to the peptidase C14B family.</text>
</comment>
<proteinExistence type="inferred from homology"/>
<organism evidence="3 4">
    <name type="scientific">Multifurca ochricompacta</name>
    <dbReference type="NCBI Taxonomy" id="376703"/>
    <lineage>
        <taxon>Eukaryota</taxon>
        <taxon>Fungi</taxon>
        <taxon>Dikarya</taxon>
        <taxon>Basidiomycota</taxon>
        <taxon>Agaricomycotina</taxon>
        <taxon>Agaricomycetes</taxon>
        <taxon>Russulales</taxon>
        <taxon>Russulaceae</taxon>
        <taxon>Multifurca</taxon>
    </lineage>
</organism>
<dbReference type="Pfam" id="PF00656">
    <property type="entry name" value="Peptidase_C14"/>
    <property type="match status" value="1"/>
</dbReference>
<gene>
    <name evidence="3" type="ORF">B0F90DRAFT_1737856</name>
</gene>
<dbReference type="Gene3D" id="3.40.50.12660">
    <property type="match status" value="1"/>
</dbReference>
<feature type="domain" description="Peptidase C14 caspase" evidence="2">
    <location>
        <begin position="75"/>
        <end position="158"/>
    </location>
</feature>
<evidence type="ECO:0000256" key="1">
    <source>
        <dbReference type="ARBA" id="ARBA00009005"/>
    </source>
</evidence>